<dbReference type="AlphaFoldDB" id="A0ABD5NC00"/>
<evidence type="ECO:0000313" key="4">
    <source>
        <dbReference type="Proteomes" id="UP001595660"/>
    </source>
</evidence>
<dbReference type="EMBL" id="JBHRWN010000002">
    <property type="protein sequence ID" value="MFC3476699.1"/>
    <property type="molecule type" value="Genomic_DNA"/>
</dbReference>
<evidence type="ECO:0000259" key="2">
    <source>
        <dbReference type="Pfam" id="PF24035"/>
    </source>
</evidence>
<sequence length="159" mass="16844">MTDATNPSAEVGALVGDRRQRIVAMVHDRGRTVTVDELADAVAEWEADRGLDSDWEDIHQHLHEVDLPALHDAELLVFDPEEGVVDTRRTVADDWPTADDDESSGRFWPAYVVAAAGAGGALVAAAAALRPGVPASALWAVWAAGTVSVLVATLAVDQL</sequence>
<evidence type="ECO:0000256" key="1">
    <source>
        <dbReference type="SAM" id="Phobius"/>
    </source>
</evidence>
<keyword evidence="1" id="KW-1133">Transmembrane helix</keyword>
<feature type="transmembrane region" description="Helical" evidence="1">
    <location>
        <begin position="136"/>
        <end position="156"/>
    </location>
</feature>
<dbReference type="Proteomes" id="UP001595660">
    <property type="component" value="Unassembled WGS sequence"/>
</dbReference>
<proteinExistence type="predicted"/>
<name>A0ABD5NC00_9EURY</name>
<feature type="domain" description="DUF7344" evidence="2">
    <location>
        <begin position="14"/>
        <end position="85"/>
    </location>
</feature>
<evidence type="ECO:0000313" key="3">
    <source>
        <dbReference type="EMBL" id="MFC3476699.1"/>
    </source>
</evidence>
<dbReference type="Pfam" id="PF24035">
    <property type="entry name" value="DUF7344"/>
    <property type="match status" value="1"/>
</dbReference>
<feature type="transmembrane region" description="Helical" evidence="1">
    <location>
        <begin position="108"/>
        <end position="129"/>
    </location>
</feature>
<keyword evidence="1" id="KW-0812">Transmembrane</keyword>
<accession>A0ABD5NC00</accession>
<keyword evidence="1" id="KW-0472">Membrane</keyword>
<dbReference type="RefSeq" id="WP_232572156.1">
    <property type="nucleotide sequence ID" value="NZ_CP089466.1"/>
</dbReference>
<protein>
    <recommendedName>
        <fullName evidence="2">DUF7344 domain-containing protein</fullName>
    </recommendedName>
</protein>
<dbReference type="InterPro" id="IPR055768">
    <property type="entry name" value="DUF7344"/>
</dbReference>
<reference evidence="3 4" key="1">
    <citation type="journal article" date="2019" name="Int. J. Syst. Evol. Microbiol.">
        <title>The Global Catalogue of Microorganisms (GCM) 10K type strain sequencing project: providing services to taxonomists for standard genome sequencing and annotation.</title>
        <authorList>
            <consortium name="The Broad Institute Genomics Platform"/>
            <consortium name="The Broad Institute Genome Sequencing Center for Infectious Disease"/>
            <person name="Wu L."/>
            <person name="Ma J."/>
        </authorList>
    </citation>
    <scope>NUCLEOTIDE SEQUENCE [LARGE SCALE GENOMIC DNA]</scope>
    <source>
        <strain evidence="3 4">CGMCC 1.12562</strain>
    </source>
</reference>
<comment type="caution">
    <text evidence="3">The sequence shown here is derived from an EMBL/GenBank/DDBJ whole genome shotgun (WGS) entry which is preliminary data.</text>
</comment>
<organism evidence="3 4">
    <name type="scientific">Halobacterium litoreum</name>
    <dbReference type="NCBI Taxonomy" id="2039234"/>
    <lineage>
        <taxon>Archaea</taxon>
        <taxon>Methanobacteriati</taxon>
        <taxon>Methanobacteriota</taxon>
        <taxon>Stenosarchaea group</taxon>
        <taxon>Halobacteria</taxon>
        <taxon>Halobacteriales</taxon>
        <taxon>Halobacteriaceae</taxon>
        <taxon>Halobacterium</taxon>
    </lineage>
</organism>
<keyword evidence="4" id="KW-1185">Reference proteome</keyword>
<dbReference type="GeneID" id="69117386"/>
<gene>
    <name evidence="3" type="ORF">ACFOKC_03075</name>
</gene>